<keyword evidence="7" id="KW-0472">Membrane</keyword>
<dbReference type="PROSITE" id="PS51420">
    <property type="entry name" value="RHO"/>
    <property type="match status" value="1"/>
</dbReference>
<keyword evidence="9" id="KW-0636">Prenylation</keyword>
<comment type="similarity">
    <text evidence="11">Belongs to the small GTPase superfamily. Rheb family.</text>
</comment>
<sequence>MGPPKSRKIALMGAVSVGKSSLAIQFVQGQFVDSYEPTIENTFTKTVKINRQEYEICLVDTAGQNEYSIFPLEYSVGIDGYVLVYSIDSPKSLEVCQIIQEKLIEFTGNPNVPIVLVGNKNDLYMERYVSFEEGKRRAEEMKAVFLETSAKENQCVIDIFHKVISEIEKQDGNLPEEEKKCTIS</sequence>
<dbReference type="GO" id="GO:0003924">
    <property type="term" value="F:GTPase activity"/>
    <property type="evidence" value="ECO:0007669"/>
    <property type="project" value="InterPro"/>
</dbReference>
<evidence type="ECO:0000313" key="15">
    <source>
        <dbReference type="EMBL" id="CDW30682.1"/>
    </source>
</evidence>
<evidence type="ECO:0000256" key="11">
    <source>
        <dbReference type="ARBA" id="ARBA00037969"/>
    </source>
</evidence>
<dbReference type="GO" id="GO:0005789">
    <property type="term" value="C:endoplasmic reticulum membrane"/>
    <property type="evidence" value="ECO:0007669"/>
    <property type="project" value="UniProtKB-SubCell"/>
</dbReference>
<dbReference type="RefSeq" id="XP_040567491.1">
    <property type="nucleotide sequence ID" value="XM_040711557.2"/>
</dbReference>
<keyword evidence="8" id="KW-0449">Lipoprotein</keyword>
<dbReference type="GO" id="GO:0046872">
    <property type="term" value="F:metal ion binding"/>
    <property type="evidence" value="ECO:0007669"/>
    <property type="project" value="UniProtKB-KW"/>
</dbReference>
<dbReference type="SMART" id="SM00175">
    <property type="entry name" value="RAB"/>
    <property type="match status" value="1"/>
</dbReference>
<keyword evidence="5" id="KW-0460">Magnesium</keyword>
<comment type="catalytic activity">
    <reaction evidence="12">
        <text>GTP + H2O = GDP + phosphate + H(+)</text>
        <dbReference type="Rhea" id="RHEA:19669"/>
        <dbReference type="ChEBI" id="CHEBI:15377"/>
        <dbReference type="ChEBI" id="CHEBI:15378"/>
        <dbReference type="ChEBI" id="CHEBI:37565"/>
        <dbReference type="ChEBI" id="CHEBI:43474"/>
        <dbReference type="ChEBI" id="CHEBI:58189"/>
    </reaction>
    <physiologicalReaction direction="left-to-right" evidence="12">
        <dbReference type="Rhea" id="RHEA:19670"/>
    </physiologicalReaction>
</comment>
<evidence type="ECO:0000256" key="6">
    <source>
        <dbReference type="ARBA" id="ARBA00023134"/>
    </source>
</evidence>
<keyword evidence="4" id="KW-0378">Hydrolase</keyword>
<reference evidence="14" key="3">
    <citation type="submission" date="2017-12" db="EMBL/GenBank/DDBJ databases">
        <title>Molecular characterization and functional analysis of components of the TOR pathway of the salmon louse, Lepeophtheirus salmonis (Kroyer 1838).</title>
        <authorList>
            <person name="Sandlund L."/>
            <person name="Kongshaug H."/>
            <person name="Dalvin S."/>
        </authorList>
    </citation>
    <scope>NUCLEOTIDE SEQUENCE</scope>
</reference>
<dbReference type="EMBL" id="HACA01013321">
    <property type="protein sequence ID" value="CDW30682.1"/>
    <property type="molecule type" value="Transcribed_RNA"/>
</dbReference>
<proteinExistence type="evidence at transcript level"/>
<dbReference type="PANTHER" id="PTHR24070">
    <property type="entry name" value="RAS, DI-RAS, AND RHEB FAMILY MEMBERS OF SMALL GTPASE SUPERFAMILY"/>
    <property type="match status" value="1"/>
</dbReference>
<dbReference type="EMBL" id="BT077576">
    <property type="protein sequence ID" value="ACO12000.1"/>
    <property type="molecule type" value="mRNA"/>
</dbReference>
<gene>
    <name evidence="13" type="primary">RHEB</name>
</gene>
<evidence type="ECO:0000256" key="1">
    <source>
        <dbReference type="ARBA" id="ARBA00022481"/>
    </source>
</evidence>
<comment type="subcellular location">
    <subcellularLocation>
        <location evidence="10">Endoplasmic reticulum membrane</location>
        <topology evidence="10">Lipid-anchor</topology>
        <orientation evidence="10">Cytoplasmic side</orientation>
    </subcellularLocation>
</comment>
<name>C1BSJ7_LEPSM</name>
<keyword evidence="1" id="KW-0488">Methylation</keyword>
<dbReference type="GO" id="GO:0007165">
    <property type="term" value="P:signal transduction"/>
    <property type="evidence" value="ECO:0007669"/>
    <property type="project" value="InterPro"/>
</dbReference>
<dbReference type="FunFam" id="3.40.50.300:FF:000273">
    <property type="entry name" value="GTP-binding protein Rheb homolog"/>
    <property type="match status" value="1"/>
</dbReference>
<dbReference type="InterPro" id="IPR001806">
    <property type="entry name" value="Small_GTPase"/>
</dbReference>
<keyword evidence="2" id="KW-0479">Metal-binding</keyword>
<dbReference type="GeneID" id="121117200"/>
<dbReference type="PROSITE" id="PS51421">
    <property type="entry name" value="RAS"/>
    <property type="match status" value="1"/>
</dbReference>
<accession>C1BSJ7</accession>
<protein>
    <submittedName>
        <fullName evidence="13 14">Rheb</fullName>
    </submittedName>
    <submittedName>
        <fullName evidence="15">GTPbinding protein Rheblike [Acyrthosiphon pisum]</fullName>
    </submittedName>
</protein>
<evidence type="ECO:0000256" key="7">
    <source>
        <dbReference type="ARBA" id="ARBA00023136"/>
    </source>
</evidence>
<accession>A0A2R4KW86</accession>
<evidence type="ECO:0000313" key="14">
    <source>
        <dbReference type="EMBL" id="AVV65609.1"/>
    </source>
</evidence>
<organism evidence="13">
    <name type="scientific">Lepeophtheirus salmonis</name>
    <name type="common">Salmon louse</name>
    <name type="synonym">Caligus salmonis</name>
    <dbReference type="NCBI Taxonomy" id="72036"/>
    <lineage>
        <taxon>Eukaryota</taxon>
        <taxon>Metazoa</taxon>
        <taxon>Ecdysozoa</taxon>
        <taxon>Arthropoda</taxon>
        <taxon>Crustacea</taxon>
        <taxon>Multicrustacea</taxon>
        <taxon>Hexanauplia</taxon>
        <taxon>Copepoda</taxon>
        <taxon>Siphonostomatoida</taxon>
        <taxon>Caligidae</taxon>
        <taxon>Lepeophtheirus</taxon>
    </lineage>
</organism>
<evidence type="ECO:0000256" key="5">
    <source>
        <dbReference type="ARBA" id="ARBA00022842"/>
    </source>
</evidence>
<dbReference type="InterPro" id="IPR005225">
    <property type="entry name" value="Small_GTP-bd"/>
</dbReference>
<dbReference type="OMA" id="HERERSW"/>
<dbReference type="Gene3D" id="3.40.50.300">
    <property type="entry name" value="P-loop containing nucleotide triphosphate hydrolases"/>
    <property type="match status" value="1"/>
</dbReference>
<evidence type="ECO:0000313" key="13">
    <source>
        <dbReference type="EMBL" id="ACO12000.1"/>
    </source>
</evidence>
<dbReference type="EMBL" id="MG710524">
    <property type="protein sequence ID" value="AVV65609.1"/>
    <property type="molecule type" value="mRNA"/>
</dbReference>
<reference evidence="13" key="1">
    <citation type="submission" date="2009-06" db="EMBL/GenBank/DDBJ databases">
        <title>Lepeophtheirus salmonis ESTs and full-length cDNAs.</title>
        <authorList>
            <person name="Yasuike M."/>
            <person name="von Schalburg K."/>
            <person name="Cooper G."/>
            <person name="Leong J."/>
            <person name="Jones S.R.M."/>
            <person name="Koop B.F."/>
        </authorList>
    </citation>
    <scope>NUCLEOTIDE SEQUENCE</scope>
    <source>
        <strain evidence="13">Pacific form</strain>
        <tissue evidence="13">Whole</tissue>
    </source>
</reference>
<evidence type="ECO:0000256" key="9">
    <source>
        <dbReference type="ARBA" id="ARBA00023289"/>
    </source>
</evidence>
<dbReference type="Pfam" id="PF00071">
    <property type="entry name" value="Ras"/>
    <property type="match status" value="1"/>
</dbReference>
<dbReference type="GO" id="GO:0005525">
    <property type="term" value="F:GTP binding"/>
    <property type="evidence" value="ECO:0007669"/>
    <property type="project" value="UniProtKB-KW"/>
</dbReference>
<dbReference type="PROSITE" id="PS51419">
    <property type="entry name" value="RAB"/>
    <property type="match status" value="1"/>
</dbReference>
<evidence type="ECO:0000256" key="3">
    <source>
        <dbReference type="ARBA" id="ARBA00022741"/>
    </source>
</evidence>
<dbReference type="InterPro" id="IPR027417">
    <property type="entry name" value="P-loop_NTPase"/>
</dbReference>
<reference evidence="15" key="2">
    <citation type="submission" date="2014-05" db="EMBL/GenBank/DDBJ databases">
        <authorList>
            <person name="Chronopoulou M."/>
        </authorList>
    </citation>
    <scope>NUCLEOTIDE SEQUENCE</scope>
    <source>
        <tissue evidence="15">Whole organism</tissue>
    </source>
</reference>
<dbReference type="SUPFAM" id="SSF52540">
    <property type="entry name" value="P-loop containing nucleoside triphosphate hydrolases"/>
    <property type="match status" value="1"/>
</dbReference>
<keyword evidence="6" id="KW-0342">GTP-binding</keyword>
<dbReference type="NCBIfam" id="TIGR00231">
    <property type="entry name" value="small_GTP"/>
    <property type="match status" value="1"/>
</dbReference>
<dbReference type="InterPro" id="IPR020849">
    <property type="entry name" value="Small_GTPase_Ras-type"/>
</dbReference>
<dbReference type="OrthoDB" id="25818at2759"/>
<dbReference type="AlphaFoldDB" id="C1BSJ7"/>
<keyword evidence="3" id="KW-0547">Nucleotide-binding</keyword>
<dbReference type="SMART" id="SM00174">
    <property type="entry name" value="RHO"/>
    <property type="match status" value="1"/>
</dbReference>
<evidence type="ECO:0000256" key="10">
    <source>
        <dbReference type="ARBA" id="ARBA00037811"/>
    </source>
</evidence>
<dbReference type="SMART" id="SM00173">
    <property type="entry name" value="RAS"/>
    <property type="match status" value="1"/>
</dbReference>
<evidence type="ECO:0000256" key="2">
    <source>
        <dbReference type="ARBA" id="ARBA00022723"/>
    </source>
</evidence>
<dbReference type="PRINTS" id="PR00449">
    <property type="entry name" value="RASTRNSFRMNG"/>
</dbReference>
<evidence type="ECO:0000256" key="8">
    <source>
        <dbReference type="ARBA" id="ARBA00023288"/>
    </source>
</evidence>
<evidence type="ECO:0000256" key="12">
    <source>
        <dbReference type="ARBA" id="ARBA00049117"/>
    </source>
</evidence>
<evidence type="ECO:0000256" key="4">
    <source>
        <dbReference type="ARBA" id="ARBA00022801"/>
    </source>
</evidence>